<dbReference type="Gene3D" id="3.90.1510.10">
    <property type="entry name" value="Glycerate kinase, domain 2"/>
    <property type="match status" value="1"/>
</dbReference>
<evidence type="ECO:0000256" key="2">
    <source>
        <dbReference type="ARBA" id="ARBA00022679"/>
    </source>
</evidence>
<evidence type="ECO:0000256" key="4">
    <source>
        <dbReference type="PIRNR" id="PIRNR006078"/>
    </source>
</evidence>
<dbReference type="NCBIfam" id="TIGR00045">
    <property type="entry name" value="glycerate kinase"/>
    <property type="match status" value="1"/>
</dbReference>
<sequence length="367" mass="35952">MIVVFAPDSFKGTIRAADAASALADGWLRERPDDEVVRLPMADGGEGTLAAFAAAVLGAERIPIRVTGPDGAPVDSAWLRLPATADAPAGTAIIELGSMSGIELLSELYPLEAHTFGLGQAIAAALTAGVSRVIVGLGSSASTDGGTGMLRALGARFLDAADAEVPLGGVGLPAITAVDLTDLVPLPPGGVAALTDVTNPLLGARGSAAVFGPQKGADAVQISQLNAGLAHLAGLLTADPSAPGAGAAGGTGFGLLAWGATLRPGASTVGELIGLPTAAARAAVVVTGEGSYDGQSAAGKVPAYVASLAGGRARVALVAGRITPDADVSAFASSVSLTDLAGSAERAMSDAASWLRAAGERLARDIT</sequence>
<dbReference type="EMBL" id="VYSA01000004">
    <property type="protein sequence ID" value="KAA9106056.1"/>
    <property type="molecule type" value="Genomic_DNA"/>
</dbReference>
<comment type="similarity">
    <text evidence="1 4">Belongs to the glycerate kinase type-1 family.</text>
</comment>
<dbReference type="GO" id="GO:0008887">
    <property type="term" value="F:glycerate kinase activity"/>
    <property type="evidence" value="ECO:0007669"/>
    <property type="project" value="UniProtKB-UniRule"/>
</dbReference>
<gene>
    <name evidence="5" type="ORF">F6B43_17010</name>
</gene>
<accession>A0A5J5IYI4</accession>
<dbReference type="AlphaFoldDB" id="A0A5J5IYI4"/>
<dbReference type="OrthoDB" id="9774290at2"/>
<dbReference type="SUPFAM" id="SSF110738">
    <property type="entry name" value="Glycerate kinase I"/>
    <property type="match status" value="1"/>
</dbReference>
<evidence type="ECO:0000313" key="6">
    <source>
        <dbReference type="Proteomes" id="UP000325827"/>
    </source>
</evidence>
<dbReference type="GO" id="GO:0031388">
    <property type="term" value="P:organic acid phosphorylation"/>
    <property type="evidence" value="ECO:0007669"/>
    <property type="project" value="UniProtKB-UniRule"/>
</dbReference>
<dbReference type="InterPro" id="IPR018197">
    <property type="entry name" value="Glycerate_kinase_RE-like"/>
</dbReference>
<evidence type="ECO:0000256" key="1">
    <source>
        <dbReference type="ARBA" id="ARBA00006284"/>
    </source>
</evidence>
<keyword evidence="3 4" id="KW-0418">Kinase</keyword>
<proteinExistence type="inferred from homology"/>
<dbReference type="Proteomes" id="UP000325827">
    <property type="component" value="Unassembled WGS sequence"/>
</dbReference>
<dbReference type="PIRSF" id="PIRSF006078">
    <property type="entry name" value="GlxK"/>
    <property type="match status" value="1"/>
</dbReference>
<reference evidence="6" key="1">
    <citation type="submission" date="2019-09" db="EMBL/GenBank/DDBJ databases">
        <title>Mumia zhuanghuii sp. nov. isolated from the intestinal contents of plateau pika (Ochotona curzoniae) in the Qinghai-Tibet plateau of China.</title>
        <authorList>
            <person name="Tian Z."/>
        </authorList>
    </citation>
    <scope>NUCLEOTIDE SEQUENCE [LARGE SCALE GENOMIC DNA]</scope>
    <source>
        <strain evidence="6">JCM 30598</strain>
    </source>
</reference>
<dbReference type="Gene3D" id="3.40.50.10350">
    <property type="entry name" value="Glycerate kinase, domain 1"/>
    <property type="match status" value="1"/>
</dbReference>
<comment type="caution">
    <text evidence="5">The sequence shown here is derived from an EMBL/GenBank/DDBJ whole genome shotgun (WGS) entry which is preliminary data.</text>
</comment>
<evidence type="ECO:0000256" key="3">
    <source>
        <dbReference type="ARBA" id="ARBA00022777"/>
    </source>
</evidence>
<dbReference type="InterPro" id="IPR036129">
    <property type="entry name" value="Glycerate_kinase_sf"/>
</dbReference>
<dbReference type="Pfam" id="PF02595">
    <property type="entry name" value="Gly_kinase"/>
    <property type="match status" value="1"/>
</dbReference>
<name>A0A5J5IYI4_9MICO</name>
<dbReference type="PANTHER" id="PTHR21599:SF0">
    <property type="entry name" value="GLYCERATE KINASE"/>
    <property type="match status" value="1"/>
</dbReference>
<dbReference type="RefSeq" id="WP_150450199.1">
    <property type="nucleotide sequence ID" value="NZ_VYSA01000004.1"/>
</dbReference>
<organism evidence="5 6">
    <name type="scientific">Microbacterium rhizomatis</name>
    <dbReference type="NCBI Taxonomy" id="1631477"/>
    <lineage>
        <taxon>Bacteria</taxon>
        <taxon>Bacillati</taxon>
        <taxon>Actinomycetota</taxon>
        <taxon>Actinomycetes</taxon>
        <taxon>Micrococcales</taxon>
        <taxon>Microbacteriaceae</taxon>
        <taxon>Microbacterium</taxon>
    </lineage>
</organism>
<keyword evidence="6" id="KW-1185">Reference proteome</keyword>
<keyword evidence="2 4" id="KW-0808">Transferase</keyword>
<dbReference type="PANTHER" id="PTHR21599">
    <property type="entry name" value="GLYCERATE KINASE"/>
    <property type="match status" value="1"/>
</dbReference>
<protein>
    <submittedName>
        <fullName evidence="5">Glycerate kinase</fullName>
    </submittedName>
</protein>
<evidence type="ECO:0000313" key="5">
    <source>
        <dbReference type="EMBL" id="KAA9106056.1"/>
    </source>
</evidence>
<dbReference type="InterPro" id="IPR018193">
    <property type="entry name" value="Glyc_kinase_flavodox-like_fold"/>
</dbReference>
<dbReference type="InterPro" id="IPR004381">
    <property type="entry name" value="Glycerate_kinase"/>
</dbReference>